<proteinExistence type="predicted"/>
<comment type="caution">
    <text evidence="1">The sequence shown here is derived from an EMBL/GenBank/DDBJ whole genome shotgun (WGS) entry which is preliminary data.</text>
</comment>
<evidence type="ECO:0000313" key="2">
    <source>
        <dbReference type="Proteomes" id="UP000607653"/>
    </source>
</evidence>
<accession>A0A822XH77</accession>
<name>A0A822XH77_NELNU</name>
<dbReference type="Proteomes" id="UP000607653">
    <property type="component" value="Unassembled WGS sequence"/>
</dbReference>
<evidence type="ECO:0000313" key="1">
    <source>
        <dbReference type="EMBL" id="DAD18185.1"/>
    </source>
</evidence>
<keyword evidence="2" id="KW-1185">Reference proteome</keyword>
<gene>
    <name evidence="1" type="ORF">HUJ06_019648</name>
</gene>
<protein>
    <submittedName>
        <fullName evidence="1">Uncharacterized protein</fullName>
    </submittedName>
</protein>
<dbReference type="AlphaFoldDB" id="A0A822XH77"/>
<reference evidence="1 2" key="1">
    <citation type="journal article" date="2020" name="Mol. Biol. Evol.">
        <title>Distinct Expression and Methylation Patterns for Genes with Different Fates following a Single Whole-Genome Duplication in Flowering Plants.</title>
        <authorList>
            <person name="Shi T."/>
            <person name="Rahmani R.S."/>
            <person name="Gugger P.F."/>
            <person name="Wang M."/>
            <person name="Li H."/>
            <person name="Zhang Y."/>
            <person name="Li Z."/>
            <person name="Wang Q."/>
            <person name="Van de Peer Y."/>
            <person name="Marchal K."/>
            <person name="Chen J."/>
        </authorList>
    </citation>
    <scope>NUCLEOTIDE SEQUENCE [LARGE SCALE GENOMIC DNA]</scope>
    <source>
        <tissue evidence="1">Leaf</tissue>
    </source>
</reference>
<dbReference type="EMBL" id="DUZY01000001">
    <property type="protein sequence ID" value="DAD18185.1"/>
    <property type="molecule type" value="Genomic_DNA"/>
</dbReference>
<sequence length="32" mass="3709">MNVGEDEVTMKFMVCQSTEIISVMLIMNPDRF</sequence>
<organism evidence="1 2">
    <name type="scientific">Nelumbo nucifera</name>
    <name type="common">Sacred lotus</name>
    <dbReference type="NCBI Taxonomy" id="4432"/>
    <lineage>
        <taxon>Eukaryota</taxon>
        <taxon>Viridiplantae</taxon>
        <taxon>Streptophyta</taxon>
        <taxon>Embryophyta</taxon>
        <taxon>Tracheophyta</taxon>
        <taxon>Spermatophyta</taxon>
        <taxon>Magnoliopsida</taxon>
        <taxon>Proteales</taxon>
        <taxon>Nelumbonaceae</taxon>
        <taxon>Nelumbo</taxon>
    </lineage>
</organism>